<feature type="region of interest" description="Disordered" evidence="1">
    <location>
        <begin position="105"/>
        <end position="131"/>
    </location>
</feature>
<gene>
    <name evidence="3" type="ORF">Lalb_Chr06g0169511</name>
</gene>
<protein>
    <submittedName>
        <fullName evidence="3">Putative TLDc domain-containing protein</fullName>
    </submittedName>
</protein>
<dbReference type="EMBL" id="WOCE01000006">
    <property type="protein sequence ID" value="KAE9612113.1"/>
    <property type="molecule type" value="Genomic_DNA"/>
</dbReference>
<evidence type="ECO:0000313" key="3">
    <source>
        <dbReference type="EMBL" id="KAE9612113.1"/>
    </source>
</evidence>
<keyword evidence="4" id="KW-1185">Reference proteome</keyword>
<accession>A0A6A4QER7</accession>
<dbReference type="Pfam" id="PF07534">
    <property type="entry name" value="TLD"/>
    <property type="match status" value="1"/>
</dbReference>
<evidence type="ECO:0000259" key="2">
    <source>
        <dbReference type="PROSITE" id="PS51886"/>
    </source>
</evidence>
<name>A0A6A4QER7_LUPAL</name>
<comment type="caution">
    <text evidence="3">The sequence shown here is derived from an EMBL/GenBank/DDBJ whole genome shotgun (WGS) entry which is preliminary data.</text>
</comment>
<dbReference type="Proteomes" id="UP000447434">
    <property type="component" value="Chromosome 6"/>
</dbReference>
<dbReference type="PANTHER" id="PTHR23354:SF74">
    <property type="entry name" value="TLD-DOMAIN CONTAINING NUCLEOLAR PROTEIN"/>
    <property type="match status" value="1"/>
</dbReference>
<dbReference type="InterPro" id="IPR006571">
    <property type="entry name" value="TLDc_dom"/>
</dbReference>
<evidence type="ECO:0000256" key="1">
    <source>
        <dbReference type="SAM" id="MobiDB-lite"/>
    </source>
</evidence>
<proteinExistence type="predicted"/>
<feature type="domain" description="TLDc" evidence="2">
    <location>
        <begin position="140"/>
        <end position="303"/>
    </location>
</feature>
<dbReference type="PANTHER" id="PTHR23354">
    <property type="entry name" value="NUCLEOLAR PROTEIN 7/ESTROGEN RECEPTOR COACTIVATOR-RELATED"/>
    <property type="match status" value="1"/>
</dbReference>
<evidence type="ECO:0000313" key="4">
    <source>
        <dbReference type="Proteomes" id="UP000447434"/>
    </source>
</evidence>
<organism evidence="3 4">
    <name type="scientific">Lupinus albus</name>
    <name type="common">White lupine</name>
    <name type="synonym">Lupinus termis</name>
    <dbReference type="NCBI Taxonomy" id="3870"/>
    <lineage>
        <taxon>Eukaryota</taxon>
        <taxon>Viridiplantae</taxon>
        <taxon>Streptophyta</taxon>
        <taxon>Embryophyta</taxon>
        <taxon>Tracheophyta</taxon>
        <taxon>Spermatophyta</taxon>
        <taxon>Magnoliopsida</taxon>
        <taxon>eudicotyledons</taxon>
        <taxon>Gunneridae</taxon>
        <taxon>Pentapetalae</taxon>
        <taxon>rosids</taxon>
        <taxon>fabids</taxon>
        <taxon>Fabales</taxon>
        <taxon>Fabaceae</taxon>
        <taxon>Papilionoideae</taxon>
        <taxon>50 kb inversion clade</taxon>
        <taxon>genistoids sensu lato</taxon>
        <taxon>core genistoids</taxon>
        <taxon>Genisteae</taxon>
        <taxon>Lupinus</taxon>
    </lineage>
</organism>
<sequence>MYSFKDKFSHYLPNSNSNSSQANPTSKNDKPLSSYLSYIIPSISFGGSKTNKHEHDFQPIQSDSFEYNYEKLENQDDKLDNYVDCSPPCNSMDVLKDEIIGEDLTSRNSSSSSEVFEEANDQQTPNTSKKSVLNLSDDSTFISPELYEFFESCLPNIVKGRQWVLLYSTSKHGVSLRTLIRKSAELSCPCLLIAGDMKGAVFGGLLECPLKPTPKRKYQGTNQTFVFTTIYGQPTLFRPTGANRYYYMCLRDLLAIGGGGNYALCLDEDLLTGTSGPCDTFGNKGLAHSPEFELKNVELWGFRHASTSRG</sequence>
<dbReference type="SMART" id="SM00584">
    <property type="entry name" value="TLDc"/>
    <property type="match status" value="1"/>
</dbReference>
<reference evidence="4" key="1">
    <citation type="journal article" date="2020" name="Nat. Commun.">
        <title>Genome sequence of the cluster root forming white lupin.</title>
        <authorList>
            <person name="Hufnagel B."/>
            <person name="Marques A."/>
            <person name="Soriano A."/>
            <person name="Marques L."/>
            <person name="Divol F."/>
            <person name="Doumas P."/>
            <person name="Sallet E."/>
            <person name="Mancinotti D."/>
            <person name="Carrere S."/>
            <person name="Marande W."/>
            <person name="Arribat S."/>
            <person name="Keller J."/>
            <person name="Huneau C."/>
            <person name="Blein T."/>
            <person name="Aime D."/>
            <person name="Laguerre M."/>
            <person name="Taylor J."/>
            <person name="Schubert V."/>
            <person name="Nelson M."/>
            <person name="Geu-Flores F."/>
            <person name="Crespi M."/>
            <person name="Gallardo-Guerrero K."/>
            <person name="Delaux P.-M."/>
            <person name="Salse J."/>
            <person name="Berges H."/>
            <person name="Guyot R."/>
            <person name="Gouzy J."/>
            <person name="Peret B."/>
        </authorList>
    </citation>
    <scope>NUCLEOTIDE SEQUENCE [LARGE SCALE GENOMIC DNA]</scope>
    <source>
        <strain evidence="4">cv. Amiga</strain>
    </source>
</reference>
<dbReference type="PROSITE" id="PS51886">
    <property type="entry name" value="TLDC"/>
    <property type="match status" value="1"/>
</dbReference>
<feature type="compositionally biased region" description="Polar residues" evidence="1">
    <location>
        <begin position="121"/>
        <end position="131"/>
    </location>
</feature>
<dbReference type="OrthoDB" id="26679at2759"/>
<dbReference type="AlphaFoldDB" id="A0A6A4QER7"/>